<protein>
    <submittedName>
        <fullName evidence="2">Uncharacterized protein</fullName>
    </submittedName>
</protein>
<evidence type="ECO:0000256" key="1">
    <source>
        <dbReference type="SAM" id="MobiDB-lite"/>
    </source>
</evidence>
<evidence type="ECO:0000313" key="2">
    <source>
        <dbReference type="EMBL" id="GFY66178.1"/>
    </source>
</evidence>
<reference evidence="2" key="1">
    <citation type="submission" date="2020-08" db="EMBL/GenBank/DDBJ databases">
        <title>Multicomponent nature underlies the extraordinary mechanical properties of spider dragline silk.</title>
        <authorList>
            <person name="Kono N."/>
            <person name="Nakamura H."/>
            <person name="Mori M."/>
            <person name="Yoshida Y."/>
            <person name="Ohtoshi R."/>
            <person name="Malay A.D."/>
            <person name="Moran D.A.P."/>
            <person name="Tomita M."/>
            <person name="Numata K."/>
            <person name="Arakawa K."/>
        </authorList>
    </citation>
    <scope>NUCLEOTIDE SEQUENCE</scope>
</reference>
<feature type="region of interest" description="Disordered" evidence="1">
    <location>
        <begin position="102"/>
        <end position="123"/>
    </location>
</feature>
<feature type="compositionally biased region" description="Polar residues" evidence="1">
    <location>
        <begin position="102"/>
        <end position="115"/>
    </location>
</feature>
<accession>A0A8X6Y8R1</accession>
<evidence type="ECO:0000313" key="3">
    <source>
        <dbReference type="Proteomes" id="UP000886998"/>
    </source>
</evidence>
<dbReference type="EMBL" id="BMAV01015872">
    <property type="protein sequence ID" value="GFY66178.1"/>
    <property type="molecule type" value="Genomic_DNA"/>
</dbReference>
<sequence>MDKTRYLKKLSPFTQRSYISETSGQISTLSFETTLIKGTKYTFLDDNGKEFVIDNADFEKEKKELIYIFNSNPIFLSNNSNFEMRSYNETFYFIPIPTDASPYNSIDENNITDNASFEEEEKE</sequence>
<name>A0A8X6Y8R1_9ARAC</name>
<organism evidence="2 3">
    <name type="scientific">Trichonephila inaurata madagascariensis</name>
    <dbReference type="NCBI Taxonomy" id="2747483"/>
    <lineage>
        <taxon>Eukaryota</taxon>
        <taxon>Metazoa</taxon>
        <taxon>Ecdysozoa</taxon>
        <taxon>Arthropoda</taxon>
        <taxon>Chelicerata</taxon>
        <taxon>Arachnida</taxon>
        <taxon>Araneae</taxon>
        <taxon>Araneomorphae</taxon>
        <taxon>Entelegynae</taxon>
        <taxon>Araneoidea</taxon>
        <taxon>Nephilidae</taxon>
        <taxon>Trichonephila</taxon>
        <taxon>Trichonephila inaurata</taxon>
    </lineage>
</organism>
<comment type="caution">
    <text evidence="2">The sequence shown here is derived from an EMBL/GenBank/DDBJ whole genome shotgun (WGS) entry which is preliminary data.</text>
</comment>
<keyword evidence="3" id="KW-1185">Reference proteome</keyword>
<gene>
    <name evidence="2" type="ORF">TNIN_269281</name>
</gene>
<dbReference type="AlphaFoldDB" id="A0A8X6Y8R1"/>
<proteinExistence type="predicted"/>
<dbReference type="Proteomes" id="UP000886998">
    <property type="component" value="Unassembled WGS sequence"/>
</dbReference>
<dbReference type="OrthoDB" id="10450862at2759"/>